<sequence>MNSCDSNAVENPSNWKTGGTLQVDPVTYRIAPQSNQNHTARRCWSHLEEFQSFFGPSKEDVVFEVHIRNITDDIGNDIPVMRSGEDGSKNIKKVAGDGNPYIFNTTLPLPLVITPEFNGNPPNYIQFVYGSQSWTTNVHSGMPYCSVGDWDSPGTPSDAISVRAVSLDDFGYGLMYQFV</sequence>
<dbReference type="GeneID" id="59260444"/>
<gene>
    <name evidence="2" type="ORF">Bfra_006379</name>
</gene>
<evidence type="ECO:0000256" key="1">
    <source>
        <dbReference type="SAM" id="MobiDB-lite"/>
    </source>
</evidence>
<dbReference type="Proteomes" id="UP000531561">
    <property type="component" value="Unassembled WGS sequence"/>
</dbReference>
<name>A0A8H6B4B9_9HELO</name>
<evidence type="ECO:0000313" key="2">
    <source>
        <dbReference type="EMBL" id="KAF5879174.1"/>
    </source>
</evidence>
<reference evidence="2 3" key="1">
    <citation type="journal article" date="2020" name="Phytopathology">
        <title>A high-quality genome resource of Botrytis fragariae, a new and rapidly spreading fungal pathogen causing strawberry gray mold in the U.S.A.</title>
        <authorList>
            <person name="Wu Y."/>
            <person name="Saski C.A."/>
            <person name="Schnabel G."/>
            <person name="Xiao S."/>
            <person name="Hu M."/>
        </authorList>
    </citation>
    <scope>NUCLEOTIDE SEQUENCE [LARGE SCALE GENOMIC DNA]</scope>
    <source>
        <strain evidence="2 3">BVB16</strain>
    </source>
</reference>
<protein>
    <submittedName>
        <fullName evidence="2">Uncharacterized protein</fullName>
    </submittedName>
</protein>
<dbReference type="AlphaFoldDB" id="A0A8H6B4B9"/>
<comment type="caution">
    <text evidence="2">The sequence shown here is derived from an EMBL/GenBank/DDBJ whole genome shotgun (WGS) entry which is preliminary data.</text>
</comment>
<proteinExistence type="predicted"/>
<evidence type="ECO:0000313" key="3">
    <source>
        <dbReference type="Proteomes" id="UP000531561"/>
    </source>
</evidence>
<accession>A0A8H6B4B9</accession>
<dbReference type="EMBL" id="JABFCT010000001">
    <property type="protein sequence ID" value="KAF5879174.1"/>
    <property type="molecule type" value="Genomic_DNA"/>
</dbReference>
<dbReference type="OrthoDB" id="1896086at2759"/>
<keyword evidence="3" id="KW-1185">Reference proteome</keyword>
<feature type="region of interest" description="Disordered" evidence="1">
    <location>
        <begin position="1"/>
        <end position="20"/>
    </location>
</feature>
<organism evidence="2 3">
    <name type="scientific">Botrytis fragariae</name>
    <dbReference type="NCBI Taxonomy" id="1964551"/>
    <lineage>
        <taxon>Eukaryota</taxon>
        <taxon>Fungi</taxon>
        <taxon>Dikarya</taxon>
        <taxon>Ascomycota</taxon>
        <taxon>Pezizomycotina</taxon>
        <taxon>Leotiomycetes</taxon>
        <taxon>Helotiales</taxon>
        <taxon>Sclerotiniaceae</taxon>
        <taxon>Botrytis</taxon>
    </lineage>
</organism>
<dbReference type="RefSeq" id="XP_037198118.1">
    <property type="nucleotide sequence ID" value="XM_037336752.1"/>
</dbReference>